<dbReference type="InterPro" id="IPR000383">
    <property type="entry name" value="Xaa-Pro-like_dom"/>
</dbReference>
<keyword evidence="2" id="KW-0378">Hydrolase</keyword>
<organism evidence="5 6">
    <name type="scientific">Streptomyces kaniharaensis</name>
    <dbReference type="NCBI Taxonomy" id="212423"/>
    <lineage>
        <taxon>Bacteria</taxon>
        <taxon>Bacillati</taxon>
        <taxon>Actinomycetota</taxon>
        <taxon>Actinomycetes</taxon>
        <taxon>Kitasatosporales</taxon>
        <taxon>Streptomycetaceae</taxon>
        <taxon>Streptomyces</taxon>
    </lineage>
</organism>
<feature type="domain" description="Xaa-Pro dipeptidyl-peptidase C-terminal" evidence="4">
    <location>
        <begin position="325"/>
        <end position="533"/>
    </location>
</feature>
<evidence type="ECO:0000256" key="2">
    <source>
        <dbReference type="ARBA" id="ARBA00022801"/>
    </source>
</evidence>
<feature type="chain" id="PRO_5026904167" evidence="3">
    <location>
        <begin position="35"/>
        <end position="534"/>
    </location>
</feature>
<reference evidence="5 6" key="1">
    <citation type="submission" date="2019-09" db="EMBL/GenBank/DDBJ databases">
        <title>Genome Sequences of Streptomyces kaniharaensis ATCC 21070.</title>
        <authorList>
            <person name="Zhu W."/>
            <person name="De Crecy-Lagard V."/>
            <person name="Richards N.G."/>
        </authorList>
    </citation>
    <scope>NUCLEOTIDE SEQUENCE [LARGE SCALE GENOMIC DNA]</scope>
    <source>
        <strain evidence="5 6">SF-557</strain>
    </source>
</reference>
<dbReference type="SMART" id="SM00939">
    <property type="entry name" value="PepX_C"/>
    <property type="match status" value="1"/>
</dbReference>
<dbReference type="InterPro" id="IPR029058">
    <property type="entry name" value="AB_hydrolase_fold"/>
</dbReference>
<dbReference type="Proteomes" id="UP000450000">
    <property type="component" value="Unassembled WGS sequence"/>
</dbReference>
<dbReference type="Pfam" id="PF08530">
    <property type="entry name" value="PepX_C"/>
    <property type="match status" value="1"/>
</dbReference>
<dbReference type="Pfam" id="PF02129">
    <property type="entry name" value="Peptidase_S15"/>
    <property type="match status" value="1"/>
</dbReference>
<dbReference type="Gene3D" id="3.40.50.1820">
    <property type="entry name" value="alpha/beta hydrolase"/>
    <property type="match status" value="1"/>
</dbReference>
<dbReference type="EMBL" id="WBOF01000001">
    <property type="protein sequence ID" value="MQS11001.1"/>
    <property type="molecule type" value="Genomic_DNA"/>
</dbReference>
<protein>
    <submittedName>
        <fullName evidence="5">Acyl esterase</fullName>
    </submittedName>
</protein>
<evidence type="ECO:0000259" key="4">
    <source>
        <dbReference type="SMART" id="SM00939"/>
    </source>
</evidence>
<dbReference type="GO" id="GO:0052689">
    <property type="term" value="F:carboxylic ester hydrolase activity"/>
    <property type="evidence" value="ECO:0007669"/>
    <property type="project" value="UniProtKB-ARBA"/>
</dbReference>
<dbReference type="PANTHER" id="PTHR22946">
    <property type="entry name" value="DIENELACTONE HYDROLASE DOMAIN-CONTAINING PROTEIN-RELATED"/>
    <property type="match status" value="1"/>
</dbReference>
<dbReference type="InterPro" id="IPR013736">
    <property type="entry name" value="Xaa-Pro_dipept_C"/>
</dbReference>
<evidence type="ECO:0000256" key="1">
    <source>
        <dbReference type="ARBA" id="ARBA00008645"/>
    </source>
</evidence>
<dbReference type="InterPro" id="IPR008979">
    <property type="entry name" value="Galactose-bd-like_sf"/>
</dbReference>
<dbReference type="RefSeq" id="WP_153459729.1">
    <property type="nucleotide sequence ID" value="NZ_WBOF01000001.1"/>
</dbReference>
<accession>A0A6N7KI46</accession>
<dbReference type="GO" id="GO:0008239">
    <property type="term" value="F:dipeptidyl-peptidase activity"/>
    <property type="evidence" value="ECO:0007669"/>
    <property type="project" value="InterPro"/>
</dbReference>
<evidence type="ECO:0000313" key="6">
    <source>
        <dbReference type="Proteomes" id="UP000450000"/>
    </source>
</evidence>
<dbReference type="OrthoDB" id="3276960at2"/>
<proteinExistence type="inferred from homology"/>
<keyword evidence="6" id="KW-1185">Reference proteome</keyword>
<comment type="similarity">
    <text evidence="1">Belongs to the AB hydrolase superfamily.</text>
</comment>
<name>A0A6N7KI46_9ACTN</name>
<sequence>MARPHRSGGHRAASAVLAVALAVGAGAVAQPAVAAPGASAFAGAAPAPTVGSALGSFRLADIPAKDGVVLKADVFTPPPGTPGADPQGRYPVVVQPASWGQNDLEYVAQGHRFAAAGYVVVTYTVRGFWRSGGEVDVAGPKDVADISTVIDWALAHTPADPQHIGMVGLSLGGGLTLLGAAFDPRIKAVASLSGWADLTDALYSGQTRHTQAAAVLAGIQAPTGRKSPEFAKVLDDLFADRDLPDVIRWADTRSPSAYLDRINANGTAVLLANGWGDSFFNPGQITAFYQRLTVPKRLELRPGDHATQELTGLLGLDNATWNSARTWLDRYLKGAPDGQGQPVDLEVRPTGAHEQRPDWQSVSSRTEHLTFGTEPATVQGGRASGASGGIAVLSGMLDQAAHQPPTVLVPLLDRSAAAVWQSQPYPQGLPVRGATQLHTTVTASAPQGTAVAYLYDVNALGVGRLITHAPQSWSGRPPGQAFPLDVTLFPTAYDLPAGHRLALVLGTRDNLYGGVTPAGSTVTFGPAELSLPLR</sequence>
<gene>
    <name evidence="5" type="ORF">F7Q99_01565</name>
</gene>
<dbReference type="SUPFAM" id="SSF49785">
    <property type="entry name" value="Galactose-binding domain-like"/>
    <property type="match status" value="1"/>
</dbReference>
<evidence type="ECO:0000256" key="3">
    <source>
        <dbReference type="SAM" id="SignalP"/>
    </source>
</evidence>
<dbReference type="InterPro" id="IPR050261">
    <property type="entry name" value="FrsA_esterase"/>
</dbReference>
<dbReference type="Gene3D" id="2.60.120.260">
    <property type="entry name" value="Galactose-binding domain-like"/>
    <property type="match status" value="1"/>
</dbReference>
<evidence type="ECO:0000313" key="5">
    <source>
        <dbReference type="EMBL" id="MQS11001.1"/>
    </source>
</evidence>
<comment type="caution">
    <text evidence="5">The sequence shown here is derived from an EMBL/GenBank/DDBJ whole genome shotgun (WGS) entry which is preliminary data.</text>
</comment>
<dbReference type="AlphaFoldDB" id="A0A6N7KI46"/>
<dbReference type="PANTHER" id="PTHR22946:SF9">
    <property type="entry name" value="POLYKETIDE TRANSFERASE AF380"/>
    <property type="match status" value="1"/>
</dbReference>
<dbReference type="SUPFAM" id="SSF53474">
    <property type="entry name" value="alpha/beta-Hydrolases"/>
    <property type="match status" value="1"/>
</dbReference>
<keyword evidence="3" id="KW-0732">Signal</keyword>
<feature type="signal peptide" evidence="3">
    <location>
        <begin position="1"/>
        <end position="34"/>
    </location>
</feature>